<name>A0A937RHV9_9ACTN</name>
<gene>
    <name evidence="2" type="ORF">I7412_26520</name>
</gene>
<organism evidence="2 3">
    <name type="scientific">Frankia nepalensis</name>
    <dbReference type="NCBI Taxonomy" id="1836974"/>
    <lineage>
        <taxon>Bacteria</taxon>
        <taxon>Bacillati</taxon>
        <taxon>Actinomycetota</taxon>
        <taxon>Actinomycetes</taxon>
        <taxon>Frankiales</taxon>
        <taxon>Frankiaceae</taxon>
        <taxon>Frankia</taxon>
    </lineage>
</organism>
<dbReference type="Proteomes" id="UP000604475">
    <property type="component" value="Unassembled WGS sequence"/>
</dbReference>
<proteinExistence type="predicted"/>
<dbReference type="AlphaFoldDB" id="A0A937RHV9"/>
<evidence type="ECO:0000313" key="3">
    <source>
        <dbReference type="Proteomes" id="UP000604475"/>
    </source>
</evidence>
<reference evidence="2" key="1">
    <citation type="submission" date="2020-12" db="EMBL/GenBank/DDBJ databases">
        <title>Genomic characterization of non-nitrogen-fixing Frankia strains.</title>
        <authorList>
            <person name="Carlos-Shanley C."/>
            <person name="Guerra T."/>
            <person name="Hahn D."/>
        </authorList>
    </citation>
    <scope>NUCLEOTIDE SEQUENCE</scope>
    <source>
        <strain evidence="2">CN6</strain>
    </source>
</reference>
<evidence type="ECO:0000256" key="1">
    <source>
        <dbReference type="SAM" id="Phobius"/>
    </source>
</evidence>
<feature type="transmembrane region" description="Helical" evidence="1">
    <location>
        <begin position="34"/>
        <end position="57"/>
    </location>
</feature>
<keyword evidence="1" id="KW-0472">Membrane</keyword>
<sequence length="66" mass="7214">MGSIFVLAFLVILVPGIAMYLVTHALGLGLAPSTLLGLLTVIVCLALYPSVLVRLGWVRRRPRKKR</sequence>
<accession>A0A937RHV9</accession>
<keyword evidence="3" id="KW-1185">Reference proteome</keyword>
<keyword evidence="1" id="KW-1133">Transmembrane helix</keyword>
<keyword evidence="1" id="KW-0812">Transmembrane</keyword>
<comment type="caution">
    <text evidence="2">The sequence shown here is derived from an EMBL/GenBank/DDBJ whole genome shotgun (WGS) entry which is preliminary data.</text>
</comment>
<evidence type="ECO:0000313" key="2">
    <source>
        <dbReference type="EMBL" id="MBL7630650.1"/>
    </source>
</evidence>
<dbReference type="EMBL" id="JAEACQ010000253">
    <property type="protein sequence ID" value="MBL7630650.1"/>
    <property type="molecule type" value="Genomic_DNA"/>
</dbReference>
<protein>
    <submittedName>
        <fullName evidence="2">Uncharacterized protein</fullName>
    </submittedName>
</protein>